<dbReference type="PANTHER" id="PTHR43777:SF1">
    <property type="entry name" value="MOLYBDENUM COFACTOR CYTIDYLYLTRANSFERASE"/>
    <property type="match status" value="1"/>
</dbReference>
<gene>
    <name evidence="2" type="ORF">SpAn4DRAFT_1639</name>
</gene>
<accession>A0A0U1KTB9</accession>
<reference evidence="3" key="1">
    <citation type="submission" date="2015-03" db="EMBL/GenBank/DDBJ databases">
        <authorList>
            <person name="Nijsse Bart"/>
        </authorList>
    </citation>
    <scope>NUCLEOTIDE SEQUENCE [LARGE SCALE GENOMIC DNA]</scope>
</reference>
<feature type="domain" description="MobA-like NTP transferase" evidence="1">
    <location>
        <begin position="7"/>
        <end position="168"/>
    </location>
</feature>
<dbReference type="PANTHER" id="PTHR43777">
    <property type="entry name" value="MOLYBDENUM COFACTOR CYTIDYLYLTRANSFERASE"/>
    <property type="match status" value="1"/>
</dbReference>
<dbReference type="Gene3D" id="3.90.550.10">
    <property type="entry name" value="Spore Coat Polysaccharide Biosynthesis Protein SpsA, Chain A"/>
    <property type="match status" value="1"/>
</dbReference>
<keyword evidence="2" id="KW-0548">Nucleotidyltransferase</keyword>
<keyword evidence="3" id="KW-1185">Reference proteome</keyword>
<proteinExistence type="predicted"/>
<dbReference type="AlphaFoldDB" id="A0A0U1KTB9"/>
<dbReference type="RefSeq" id="WP_021169386.1">
    <property type="nucleotide sequence ID" value="NZ_CTRP01000003.1"/>
</dbReference>
<dbReference type="CDD" id="cd04182">
    <property type="entry name" value="GT_2_like_f"/>
    <property type="match status" value="1"/>
</dbReference>
<evidence type="ECO:0000259" key="1">
    <source>
        <dbReference type="Pfam" id="PF12804"/>
    </source>
</evidence>
<dbReference type="GO" id="GO:0016779">
    <property type="term" value="F:nucleotidyltransferase activity"/>
    <property type="evidence" value="ECO:0007669"/>
    <property type="project" value="UniProtKB-KW"/>
</dbReference>
<sequence length="200" mass="22007">MSNRIGAVILAAGTASRMGRQKLLLPLAGQPLLSHVLGVVRKFPWADCIAIIGEPEARLAALCQAQAIRSTYNSKRQQGQAASIVLGVRQLVRDLAGIMFFLGDQPLVSQVLIEALIAHFVQSASSKTIIVPCYQGQRYSPVLFGSYWFTALTELKGDTGGRQIMRANPAQVVEVNWPEKAAFYDADTWEDYQKLKQIFV</sequence>
<organism evidence="2 3">
    <name type="scientific">Sporomusa ovata</name>
    <dbReference type="NCBI Taxonomy" id="2378"/>
    <lineage>
        <taxon>Bacteria</taxon>
        <taxon>Bacillati</taxon>
        <taxon>Bacillota</taxon>
        <taxon>Negativicutes</taxon>
        <taxon>Selenomonadales</taxon>
        <taxon>Sporomusaceae</taxon>
        <taxon>Sporomusa</taxon>
    </lineage>
</organism>
<dbReference type="SUPFAM" id="SSF53448">
    <property type="entry name" value="Nucleotide-diphospho-sugar transferases"/>
    <property type="match status" value="1"/>
</dbReference>
<dbReference type="Proteomes" id="UP000049855">
    <property type="component" value="Unassembled WGS sequence"/>
</dbReference>
<dbReference type="EMBL" id="CTRP01000003">
    <property type="protein sequence ID" value="CQR70661.1"/>
    <property type="molecule type" value="Genomic_DNA"/>
</dbReference>
<keyword evidence="2" id="KW-0808">Transferase</keyword>
<dbReference type="InterPro" id="IPR029044">
    <property type="entry name" value="Nucleotide-diphossugar_trans"/>
</dbReference>
<protein>
    <submittedName>
        <fullName evidence="2">CTP:molybdopterin cytidylyltransferase</fullName>
    </submittedName>
</protein>
<dbReference type="Pfam" id="PF12804">
    <property type="entry name" value="NTP_transf_3"/>
    <property type="match status" value="1"/>
</dbReference>
<evidence type="ECO:0000313" key="2">
    <source>
        <dbReference type="EMBL" id="CQR70661.1"/>
    </source>
</evidence>
<evidence type="ECO:0000313" key="3">
    <source>
        <dbReference type="Proteomes" id="UP000049855"/>
    </source>
</evidence>
<name>A0A0U1KTB9_9FIRM</name>
<dbReference type="InterPro" id="IPR025877">
    <property type="entry name" value="MobA-like_NTP_Trfase"/>
</dbReference>